<protein>
    <submittedName>
        <fullName evidence="2">Uncharacterized protein</fullName>
    </submittedName>
</protein>
<accession>A0A415C2R2</accession>
<dbReference type="AlphaFoldDB" id="A0A415C2R2"/>
<dbReference type="EMBL" id="QRLR01000006">
    <property type="protein sequence ID" value="RHJ22016.1"/>
    <property type="molecule type" value="Genomic_DNA"/>
</dbReference>
<evidence type="ECO:0000313" key="2">
    <source>
        <dbReference type="EMBL" id="RHJ22016.1"/>
    </source>
</evidence>
<feature type="compositionally biased region" description="Polar residues" evidence="1">
    <location>
        <begin position="81"/>
        <end position="99"/>
    </location>
</feature>
<sequence>MDRKKAIAAILAIILLVAGVIAWSTWRKQVTRQQQEETRSAIARQRRNNAKPKPAITSQQAAEYKQTAIQFEKTSREWGTDPQTAVSDTNAGQDTNTVLNRLRTPATMNPATLDTVSSIKRDKDTGPDAPSPYCDGTQPTVCAMTPTMLDYWRNQAWILGARMDGTPDTTVNDDGTIDIKGRMKVVIWGDTQDAPAYQSDDGTWWNFTPVTGYVSYADTLTIGADGRVSRRVENLDTDFIIDPWYETWDSNPMGSTSRLTGRAQASIPLKGGVPSLGMNHDPNVGVVKNLNVMQGGQWARIFSEHSERMQQSEGDNSY</sequence>
<dbReference type="RefSeq" id="WP_117658402.1">
    <property type="nucleotide sequence ID" value="NZ_QRLK01000009.1"/>
</dbReference>
<feature type="compositionally biased region" description="Polar residues" evidence="1">
    <location>
        <begin position="106"/>
        <end position="118"/>
    </location>
</feature>
<reference evidence="2 3" key="1">
    <citation type="submission" date="2018-08" db="EMBL/GenBank/DDBJ databases">
        <title>A genome reference for cultivated species of the human gut microbiota.</title>
        <authorList>
            <person name="Zou Y."/>
            <person name="Xue W."/>
            <person name="Luo G."/>
        </authorList>
    </citation>
    <scope>NUCLEOTIDE SEQUENCE [LARGE SCALE GENOMIC DNA]</scope>
    <source>
        <strain evidence="2 3">AM12-10</strain>
    </source>
</reference>
<evidence type="ECO:0000256" key="1">
    <source>
        <dbReference type="SAM" id="MobiDB-lite"/>
    </source>
</evidence>
<feature type="region of interest" description="Disordered" evidence="1">
    <location>
        <begin position="77"/>
        <end position="134"/>
    </location>
</feature>
<name>A0A415C2R2_BIFBI</name>
<comment type="caution">
    <text evidence="2">The sequence shown here is derived from an EMBL/GenBank/DDBJ whole genome shotgun (WGS) entry which is preliminary data.</text>
</comment>
<evidence type="ECO:0000313" key="3">
    <source>
        <dbReference type="Proteomes" id="UP000283727"/>
    </source>
</evidence>
<dbReference type="Proteomes" id="UP000283727">
    <property type="component" value="Unassembled WGS sequence"/>
</dbReference>
<proteinExistence type="predicted"/>
<organism evidence="2 3">
    <name type="scientific">Bifidobacterium bifidum</name>
    <dbReference type="NCBI Taxonomy" id="1681"/>
    <lineage>
        <taxon>Bacteria</taxon>
        <taxon>Bacillati</taxon>
        <taxon>Actinomycetota</taxon>
        <taxon>Actinomycetes</taxon>
        <taxon>Bifidobacteriales</taxon>
        <taxon>Bifidobacteriaceae</taxon>
        <taxon>Bifidobacterium</taxon>
    </lineage>
</organism>
<gene>
    <name evidence="2" type="ORF">DW137_09290</name>
</gene>